<name>A0A645C7D9_9ZZZZ</name>
<organism evidence="2">
    <name type="scientific">bioreactor metagenome</name>
    <dbReference type="NCBI Taxonomy" id="1076179"/>
    <lineage>
        <taxon>unclassified sequences</taxon>
        <taxon>metagenomes</taxon>
        <taxon>ecological metagenomes</taxon>
    </lineage>
</organism>
<gene>
    <name evidence="2" type="ORF">SDC9_120265</name>
</gene>
<evidence type="ECO:0000313" key="2">
    <source>
        <dbReference type="EMBL" id="MPM73288.1"/>
    </source>
</evidence>
<dbReference type="SUPFAM" id="SSF52540">
    <property type="entry name" value="P-loop containing nucleoside triphosphate hydrolases"/>
    <property type="match status" value="1"/>
</dbReference>
<comment type="caution">
    <text evidence="2">The sequence shown here is derived from an EMBL/GenBank/DDBJ whole genome shotgun (WGS) entry which is preliminary data.</text>
</comment>
<dbReference type="Gene3D" id="3.40.50.300">
    <property type="entry name" value="P-loop containing nucleotide triphosphate hydrolases"/>
    <property type="match status" value="1"/>
</dbReference>
<dbReference type="AlphaFoldDB" id="A0A645C7D9"/>
<accession>A0A645C7D9</accession>
<evidence type="ECO:0000259" key="1">
    <source>
        <dbReference type="Pfam" id="PF07693"/>
    </source>
</evidence>
<dbReference type="InterPro" id="IPR011646">
    <property type="entry name" value="KAP_P-loop"/>
</dbReference>
<dbReference type="Pfam" id="PF07693">
    <property type="entry name" value="KAP_NTPase"/>
    <property type="match status" value="1"/>
</dbReference>
<dbReference type="EMBL" id="VSSQ01025261">
    <property type="protein sequence ID" value="MPM73288.1"/>
    <property type="molecule type" value="Genomic_DNA"/>
</dbReference>
<protein>
    <recommendedName>
        <fullName evidence="1">KAP NTPase domain-containing protein</fullName>
    </recommendedName>
</protein>
<feature type="domain" description="KAP NTPase" evidence="1">
    <location>
        <begin position="18"/>
        <end position="167"/>
    </location>
</feature>
<dbReference type="InterPro" id="IPR027417">
    <property type="entry name" value="P-loop_NTPase"/>
</dbReference>
<sequence length="185" mass="20399">MNSTTDRETTEDLFNLSSYIKGLADFASNCQTPMTIALQGSWGSGKSSMMNLVEDSIKENKNNAIFVHFNTWQYSQFQFTDNLSLIFLSGLIEEISDVSVQANKAVLQAAAETAKNTIKVIAALTGGPVFGQLLGGVIDSVEKSKKSYDSERQSVVKLIENLKNAFVNLVKKQCEAENKDRIIFL</sequence>
<reference evidence="2" key="1">
    <citation type="submission" date="2019-08" db="EMBL/GenBank/DDBJ databases">
        <authorList>
            <person name="Kucharzyk K."/>
            <person name="Murdoch R.W."/>
            <person name="Higgins S."/>
            <person name="Loffler F."/>
        </authorList>
    </citation>
    <scope>NUCLEOTIDE SEQUENCE</scope>
</reference>
<proteinExistence type="predicted"/>